<dbReference type="AlphaFoldDB" id="A0A0B7AGP3"/>
<organism evidence="1">
    <name type="scientific">Arion vulgaris</name>
    <dbReference type="NCBI Taxonomy" id="1028688"/>
    <lineage>
        <taxon>Eukaryota</taxon>
        <taxon>Metazoa</taxon>
        <taxon>Spiralia</taxon>
        <taxon>Lophotrochozoa</taxon>
        <taxon>Mollusca</taxon>
        <taxon>Gastropoda</taxon>
        <taxon>Heterobranchia</taxon>
        <taxon>Euthyneura</taxon>
        <taxon>Panpulmonata</taxon>
        <taxon>Eupulmonata</taxon>
        <taxon>Stylommatophora</taxon>
        <taxon>Helicina</taxon>
        <taxon>Arionoidea</taxon>
        <taxon>Arionidae</taxon>
        <taxon>Arion</taxon>
    </lineage>
</organism>
<evidence type="ECO:0000313" key="1">
    <source>
        <dbReference type="EMBL" id="CEK79221.1"/>
    </source>
</evidence>
<gene>
    <name evidence="1" type="primary">ORF114268</name>
</gene>
<protein>
    <submittedName>
        <fullName evidence="1">Uncharacterized protein</fullName>
    </submittedName>
</protein>
<sequence>MNATESRELNVNTVIMLISQPQSLAALSNLIIKIDAITVQTVHLHNIRTKISNRTRITVHL</sequence>
<name>A0A0B7AGP3_9EUPU</name>
<reference evidence="1" key="1">
    <citation type="submission" date="2014-12" db="EMBL/GenBank/DDBJ databases">
        <title>Insight into the proteome of Arion vulgaris.</title>
        <authorList>
            <person name="Aradska J."/>
            <person name="Bulat T."/>
            <person name="Smidak R."/>
            <person name="Sarate P."/>
            <person name="Gangsoo J."/>
            <person name="Sialana F."/>
            <person name="Bilban M."/>
            <person name="Lubec G."/>
        </authorList>
    </citation>
    <scope>NUCLEOTIDE SEQUENCE</scope>
    <source>
        <tissue evidence="1">Skin</tissue>
    </source>
</reference>
<dbReference type="EMBL" id="HACG01032356">
    <property type="protein sequence ID" value="CEK79221.1"/>
    <property type="molecule type" value="Transcribed_RNA"/>
</dbReference>
<accession>A0A0B7AGP3</accession>
<proteinExistence type="predicted"/>